<sequence length="371" mass="37325">MTAHPDLRALWQAGVDAVSGETSVARALRVRPVPRPDLILAVGKAATAMARAACAEFPETPTLIVTKHGHAAGAPVQAQVIEAGHPVPDEASLRAGRALLDRVRACGGGSAHLLMLVSGGASALAEYPVDDMGLDALAARTRALLGSGADIATMNTVRRGLSRIKGGKLLAAFAGARVTTLAISDVEGDSLAVIGSGLGDAPDAPRFAFDARIVASNAIARQAVVAAGQAQGLHVARTAETLYDDITALAPRIAADLITGGPGLTVLGGEPTVILPDRPGRGGRNQALALLLAREIAGRSDLRILVAGTDGSDGPTDAAGAIVDGGTWDTSGDAALAAADAGTWLDARGALLRSGPTGTNVMDLLIAYRGG</sequence>
<dbReference type="SUPFAM" id="SSF82544">
    <property type="entry name" value="GckA/TtuD-like"/>
    <property type="match status" value="1"/>
</dbReference>
<dbReference type="InterPro" id="IPR039760">
    <property type="entry name" value="MOFRL_protein"/>
</dbReference>
<dbReference type="InterPro" id="IPR007835">
    <property type="entry name" value="MOFRL"/>
</dbReference>
<dbReference type="GO" id="GO:0008887">
    <property type="term" value="F:glycerate kinase activity"/>
    <property type="evidence" value="ECO:0007669"/>
    <property type="project" value="InterPro"/>
</dbReference>
<dbReference type="PANTHER" id="PTHR12227">
    <property type="entry name" value="GLYCERATE KINASE"/>
    <property type="match status" value="1"/>
</dbReference>
<dbReference type="OrthoDB" id="9766552at2"/>
<evidence type="ECO:0000313" key="3">
    <source>
        <dbReference type="EMBL" id="TMM51835.1"/>
    </source>
</evidence>
<feature type="domain" description="MOFRL-associated" evidence="2">
    <location>
        <begin position="7"/>
        <end position="215"/>
    </location>
</feature>
<dbReference type="AlphaFoldDB" id="A0A5S3PIM9"/>
<dbReference type="PANTHER" id="PTHR12227:SF0">
    <property type="entry name" value="GLYCERATE KINASE"/>
    <property type="match status" value="1"/>
</dbReference>
<keyword evidence="4" id="KW-1185">Reference proteome</keyword>
<feature type="domain" description="MOFRL" evidence="1">
    <location>
        <begin position="265"/>
        <end position="363"/>
    </location>
</feature>
<dbReference type="Pfam" id="PF13660">
    <property type="entry name" value="DUF4147"/>
    <property type="match status" value="1"/>
</dbReference>
<evidence type="ECO:0000259" key="2">
    <source>
        <dbReference type="Pfam" id="PF13660"/>
    </source>
</evidence>
<dbReference type="EMBL" id="VANS01000003">
    <property type="protein sequence ID" value="TMM51835.1"/>
    <property type="molecule type" value="Genomic_DNA"/>
</dbReference>
<evidence type="ECO:0000259" key="1">
    <source>
        <dbReference type="Pfam" id="PF05161"/>
    </source>
</evidence>
<dbReference type="InterPro" id="IPR038614">
    <property type="entry name" value="GK_N_sf"/>
</dbReference>
<dbReference type="InterPro" id="IPR025286">
    <property type="entry name" value="MOFRL_assoc_dom"/>
</dbReference>
<accession>A0A5S3PIM9</accession>
<reference evidence="3 4" key="1">
    <citation type="submission" date="2019-05" db="EMBL/GenBank/DDBJ databases">
        <title>Sulfitobacter sabulilitoris sp. nov., isolated from a marine sand.</title>
        <authorList>
            <person name="Yoon J.-H."/>
        </authorList>
    </citation>
    <scope>NUCLEOTIDE SEQUENCE [LARGE SCALE GENOMIC DNA]</scope>
    <source>
        <strain evidence="3 4">HSMS-29</strain>
    </source>
</reference>
<dbReference type="Proteomes" id="UP000309550">
    <property type="component" value="Unassembled WGS sequence"/>
</dbReference>
<comment type="caution">
    <text evidence="3">The sequence shown here is derived from an EMBL/GenBank/DDBJ whole genome shotgun (WGS) entry which is preliminary data.</text>
</comment>
<dbReference type="Gene3D" id="3.40.50.10180">
    <property type="entry name" value="Glycerate kinase, MOFRL-like N-terminal domain"/>
    <property type="match status" value="1"/>
</dbReference>
<dbReference type="Pfam" id="PF05161">
    <property type="entry name" value="MOFRL"/>
    <property type="match status" value="1"/>
</dbReference>
<dbReference type="GO" id="GO:0005737">
    <property type="term" value="C:cytoplasm"/>
    <property type="evidence" value="ECO:0007669"/>
    <property type="project" value="TreeGrafter"/>
</dbReference>
<gene>
    <name evidence="3" type="ORF">FDT80_13915</name>
</gene>
<proteinExistence type="predicted"/>
<name>A0A5S3PIM9_9RHOB</name>
<evidence type="ECO:0000313" key="4">
    <source>
        <dbReference type="Proteomes" id="UP000309550"/>
    </source>
</evidence>
<organism evidence="3 4">
    <name type="scientific">Sulfitobacter sabulilitoris</name>
    <dbReference type="NCBI Taxonomy" id="2562655"/>
    <lineage>
        <taxon>Bacteria</taxon>
        <taxon>Pseudomonadati</taxon>
        <taxon>Pseudomonadota</taxon>
        <taxon>Alphaproteobacteria</taxon>
        <taxon>Rhodobacterales</taxon>
        <taxon>Roseobacteraceae</taxon>
        <taxon>Sulfitobacter</taxon>
    </lineage>
</organism>
<protein>
    <submittedName>
        <fullName evidence="3">DUF4147 domain-containing protein</fullName>
    </submittedName>
</protein>
<dbReference type="RefSeq" id="WP_138662906.1">
    <property type="nucleotide sequence ID" value="NZ_VANS01000003.1"/>
</dbReference>